<sequence length="94" mass="10249">MGASSCMLVFMFFGVLGLTAPNSYARSIALGHYESQHAKLASWVGPEDPENRRWLRGDRGARGPLVPAPHANRQYNQKAYAPPPATFISSKMGS</sequence>
<reference evidence="3" key="1">
    <citation type="journal article" date="2007" name="PLoS ONE">
        <title>The first genome sequence of an elite grapevine cultivar (Pinot noir Vitis vinifera L.): coping with a highly heterozygous genome.</title>
        <authorList>
            <person name="Velasco R."/>
            <person name="Zharkikh A."/>
            <person name="Troggio M."/>
            <person name="Cartwright D.A."/>
            <person name="Cestaro A."/>
            <person name="Pruss D."/>
            <person name="Pindo M."/>
            <person name="FitzGerald L.M."/>
            <person name="Vezzulli S."/>
            <person name="Reid J."/>
            <person name="Malacarne G."/>
            <person name="Iliev D."/>
            <person name="Coppola G."/>
            <person name="Wardell B."/>
            <person name="Micheletti D."/>
            <person name="Macalma T."/>
            <person name="Facci M."/>
            <person name="Mitchell J.T."/>
            <person name="Perazzolli M."/>
            <person name="Eldredge G."/>
            <person name="Gatto P."/>
            <person name="Oyzerski R."/>
            <person name="Moretto M."/>
            <person name="Gutin N."/>
            <person name="Stefanini M."/>
            <person name="Chen Y."/>
            <person name="Segala C."/>
            <person name="Davenport C."/>
            <person name="Dematte L."/>
            <person name="Mraz A."/>
            <person name="Battilana J."/>
            <person name="Stormo K."/>
            <person name="Costa F."/>
            <person name="Tao Q."/>
            <person name="Si-Ammour A."/>
            <person name="Harkins T."/>
            <person name="Lackey A."/>
            <person name="Perbost C."/>
            <person name="Taillon B."/>
            <person name="Stella A."/>
            <person name="Solovyev V."/>
            <person name="Fawcett J.A."/>
            <person name="Sterck L."/>
            <person name="Vandepoele K."/>
            <person name="Grando S.M."/>
            <person name="Toppo S."/>
            <person name="Moser C."/>
            <person name="Lanchbury J."/>
            <person name="Bogden R."/>
            <person name="Skolnick M."/>
            <person name="Sgaramella V."/>
            <person name="Bhatnagar S.K."/>
            <person name="Fontana P."/>
            <person name="Gutin A."/>
            <person name="Van de Peer Y."/>
            <person name="Salamini F."/>
            <person name="Viola R."/>
        </authorList>
    </citation>
    <scope>NUCLEOTIDE SEQUENCE</scope>
</reference>
<protein>
    <submittedName>
        <fullName evidence="3">Uncharacterized protein</fullName>
    </submittedName>
</protein>
<keyword evidence="2" id="KW-0732">Signal</keyword>
<accession>A5C1D9</accession>
<organism evidence="3">
    <name type="scientific">Vitis vinifera</name>
    <name type="common">Grape</name>
    <dbReference type="NCBI Taxonomy" id="29760"/>
    <lineage>
        <taxon>Eukaryota</taxon>
        <taxon>Viridiplantae</taxon>
        <taxon>Streptophyta</taxon>
        <taxon>Embryophyta</taxon>
        <taxon>Tracheophyta</taxon>
        <taxon>Spermatophyta</taxon>
        <taxon>Magnoliopsida</taxon>
        <taxon>eudicotyledons</taxon>
        <taxon>Gunneridae</taxon>
        <taxon>Pentapetalae</taxon>
        <taxon>rosids</taxon>
        <taxon>Vitales</taxon>
        <taxon>Vitaceae</taxon>
        <taxon>Viteae</taxon>
        <taxon>Vitis</taxon>
    </lineage>
</organism>
<name>A5C1D9_VITVI</name>
<evidence type="ECO:0000256" key="2">
    <source>
        <dbReference type="SAM" id="SignalP"/>
    </source>
</evidence>
<feature type="chain" id="PRO_5002679948" evidence="2">
    <location>
        <begin position="26"/>
        <end position="94"/>
    </location>
</feature>
<feature type="signal peptide" evidence="2">
    <location>
        <begin position="1"/>
        <end position="25"/>
    </location>
</feature>
<proteinExistence type="predicted"/>
<dbReference type="EMBL" id="AM478654">
    <property type="protein sequence ID" value="CAN66253.1"/>
    <property type="molecule type" value="Genomic_DNA"/>
</dbReference>
<feature type="region of interest" description="Disordered" evidence="1">
    <location>
        <begin position="52"/>
        <end position="94"/>
    </location>
</feature>
<evidence type="ECO:0000313" key="3">
    <source>
        <dbReference type="EMBL" id="CAN66253.1"/>
    </source>
</evidence>
<feature type="compositionally biased region" description="Basic and acidic residues" evidence="1">
    <location>
        <begin position="52"/>
        <end position="61"/>
    </location>
</feature>
<gene>
    <name evidence="3" type="ORF">VITISV_026728</name>
</gene>
<evidence type="ECO:0000256" key="1">
    <source>
        <dbReference type="SAM" id="MobiDB-lite"/>
    </source>
</evidence>
<dbReference type="AlphaFoldDB" id="A5C1D9"/>